<keyword evidence="8" id="KW-0132">Cell division</keyword>
<dbReference type="Pfam" id="PF08654">
    <property type="entry name" value="DASH_Dad2"/>
    <property type="match status" value="1"/>
</dbReference>
<evidence type="ECO:0000256" key="13">
    <source>
        <dbReference type="ARBA" id="ARBA00023242"/>
    </source>
</evidence>
<evidence type="ECO:0000256" key="9">
    <source>
        <dbReference type="ARBA" id="ARBA00022701"/>
    </source>
</evidence>
<keyword evidence="11" id="KW-0995">Kinetochore</keyword>
<evidence type="ECO:0000256" key="2">
    <source>
        <dbReference type="ARBA" id="ARBA00004186"/>
    </source>
</evidence>
<evidence type="ECO:0000256" key="12">
    <source>
        <dbReference type="ARBA" id="ARBA00023212"/>
    </source>
</evidence>
<evidence type="ECO:0000256" key="6">
    <source>
        <dbReference type="ARBA" id="ARBA00022454"/>
    </source>
</evidence>
<keyword evidence="15" id="KW-0137">Centromere</keyword>
<comment type="caution">
    <text evidence="17">The sequence shown here is derived from an EMBL/GenBank/DDBJ whole genome shotgun (WGS) entry which is preliminary data.</text>
</comment>
<evidence type="ECO:0000256" key="10">
    <source>
        <dbReference type="ARBA" id="ARBA00022776"/>
    </source>
</evidence>
<dbReference type="PANTHER" id="PTHR28036:SF1">
    <property type="entry name" value="DASH COMPLEX SUBUNIT DAD2"/>
    <property type="match status" value="1"/>
</dbReference>
<organism evidence="17 18">
    <name type="scientific">Dissophora globulifera</name>
    <dbReference type="NCBI Taxonomy" id="979702"/>
    <lineage>
        <taxon>Eukaryota</taxon>
        <taxon>Fungi</taxon>
        <taxon>Fungi incertae sedis</taxon>
        <taxon>Mucoromycota</taxon>
        <taxon>Mortierellomycotina</taxon>
        <taxon>Mortierellomycetes</taxon>
        <taxon>Mortierellales</taxon>
        <taxon>Mortierellaceae</taxon>
        <taxon>Dissophora</taxon>
    </lineage>
</organism>
<dbReference type="GO" id="GO:0008608">
    <property type="term" value="P:attachment of spindle microtubules to kinetochore"/>
    <property type="evidence" value="ECO:0007669"/>
    <property type="project" value="TreeGrafter"/>
</dbReference>
<evidence type="ECO:0000256" key="5">
    <source>
        <dbReference type="ARBA" id="ARBA00020260"/>
    </source>
</evidence>
<evidence type="ECO:0000256" key="11">
    <source>
        <dbReference type="ARBA" id="ARBA00022838"/>
    </source>
</evidence>
<protein>
    <recommendedName>
        <fullName evidence="5">DASH complex subunit DAD2</fullName>
    </recommendedName>
    <alternativeName>
        <fullName evidence="16">Outer kinetochore protein DAD2</fullName>
    </alternativeName>
</protein>
<dbReference type="GO" id="GO:0051301">
    <property type="term" value="P:cell division"/>
    <property type="evidence" value="ECO:0007669"/>
    <property type="project" value="UniProtKB-KW"/>
</dbReference>
<keyword evidence="6" id="KW-0158">Chromosome</keyword>
<keyword evidence="10" id="KW-0498">Mitosis</keyword>
<proteinExistence type="inferred from homology"/>
<evidence type="ECO:0000256" key="4">
    <source>
        <dbReference type="ARBA" id="ARBA00005501"/>
    </source>
</evidence>
<dbReference type="GO" id="GO:0000278">
    <property type="term" value="P:mitotic cell cycle"/>
    <property type="evidence" value="ECO:0007669"/>
    <property type="project" value="InterPro"/>
</dbReference>
<accession>A0A9P6RN98</accession>
<keyword evidence="9" id="KW-0493">Microtubule</keyword>
<name>A0A9P6RN98_9FUNG</name>
<gene>
    <name evidence="17" type="ORF">BGZ99_001975</name>
</gene>
<dbReference type="GO" id="GO:0005874">
    <property type="term" value="C:microtubule"/>
    <property type="evidence" value="ECO:0007669"/>
    <property type="project" value="UniProtKB-KW"/>
</dbReference>
<evidence type="ECO:0000256" key="7">
    <source>
        <dbReference type="ARBA" id="ARBA00022490"/>
    </source>
</evidence>
<keyword evidence="18" id="KW-1185">Reference proteome</keyword>
<dbReference type="AlphaFoldDB" id="A0A9P6RN98"/>
<keyword evidence="14" id="KW-0131">Cell cycle</keyword>
<dbReference type="EMBL" id="JAAAIP010000154">
    <property type="protein sequence ID" value="KAG0324317.1"/>
    <property type="molecule type" value="Genomic_DNA"/>
</dbReference>
<dbReference type="GO" id="GO:0042729">
    <property type="term" value="C:DASH complex"/>
    <property type="evidence" value="ECO:0007669"/>
    <property type="project" value="InterPro"/>
</dbReference>
<dbReference type="InterPro" id="IPR013963">
    <property type="entry name" value="DASH_Dad2"/>
</dbReference>
<evidence type="ECO:0000256" key="8">
    <source>
        <dbReference type="ARBA" id="ARBA00022618"/>
    </source>
</evidence>
<dbReference type="GO" id="GO:0044732">
    <property type="term" value="C:mitotic spindle pole body"/>
    <property type="evidence" value="ECO:0007669"/>
    <property type="project" value="TreeGrafter"/>
</dbReference>
<dbReference type="OrthoDB" id="3230169at2759"/>
<evidence type="ECO:0000313" key="18">
    <source>
        <dbReference type="Proteomes" id="UP000738325"/>
    </source>
</evidence>
<comment type="similarity">
    <text evidence="4">Belongs to the DASH complex DAD2 family.</text>
</comment>
<keyword evidence="13" id="KW-0539">Nucleus</keyword>
<dbReference type="PANTHER" id="PTHR28036">
    <property type="entry name" value="DASH COMPLEX SUBUNIT DAD2"/>
    <property type="match status" value="1"/>
</dbReference>
<comment type="subcellular location">
    <subcellularLocation>
        <location evidence="3">Chromosome</location>
        <location evidence="3">Centromere</location>
        <location evidence="3">Kinetochore</location>
    </subcellularLocation>
    <subcellularLocation>
        <location evidence="2">Cytoplasm</location>
        <location evidence="2">Cytoskeleton</location>
        <location evidence="2">Spindle</location>
    </subcellularLocation>
    <subcellularLocation>
        <location evidence="1">Nucleus</location>
    </subcellularLocation>
</comment>
<dbReference type="Proteomes" id="UP000738325">
    <property type="component" value="Unassembled WGS sequence"/>
</dbReference>
<evidence type="ECO:0000256" key="16">
    <source>
        <dbReference type="ARBA" id="ARBA00030568"/>
    </source>
</evidence>
<reference evidence="17" key="1">
    <citation type="journal article" date="2020" name="Fungal Divers.">
        <title>Resolving the Mortierellaceae phylogeny through synthesis of multi-gene phylogenetics and phylogenomics.</title>
        <authorList>
            <person name="Vandepol N."/>
            <person name="Liber J."/>
            <person name="Desiro A."/>
            <person name="Na H."/>
            <person name="Kennedy M."/>
            <person name="Barry K."/>
            <person name="Grigoriev I.V."/>
            <person name="Miller A.N."/>
            <person name="O'Donnell K."/>
            <person name="Stajich J.E."/>
            <person name="Bonito G."/>
        </authorList>
    </citation>
    <scope>NUCLEOTIDE SEQUENCE</scope>
    <source>
        <strain evidence="17">REB-010B</strain>
    </source>
</reference>
<evidence type="ECO:0000256" key="3">
    <source>
        <dbReference type="ARBA" id="ARBA00004629"/>
    </source>
</evidence>
<evidence type="ECO:0000256" key="14">
    <source>
        <dbReference type="ARBA" id="ARBA00023306"/>
    </source>
</evidence>
<evidence type="ECO:0000256" key="1">
    <source>
        <dbReference type="ARBA" id="ARBA00004123"/>
    </source>
</evidence>
<evidence type="ECO:0000256" key="15">
    <source>
        <dbReference type="ARBA" id="ARBA00023328"/>
    </source>
</evidence>
<evidence type="ECO:0000313" key="17">
    <source>
        <dbReference type="EMBL" id="KAG0324317.1"/>
    </source>
</evidence>
<keyword evidence="12" id="KW-0206">Cytoskeleton</keyword>
<dbReference type="GO" id="GO:1990023">
    <property type="term" value="C:mitotic spindle midzone"/>
    <property type="evidence" value="ECO:0007669"/>
    <property type="project" value="TreeGrafter"/>
</dbReference>
<keyword evidence="7" id="KW-0963">Cytoplasm</keyword>
<sequence length="94" mass="10913">MSSSLSPQHVLQRMADKRQELEQLLVLRQLSSHLQTHFDELSEKFEGLMQGNEAVAKVLENWADLFRTIELTENYATQDEQEQEQSSLVRIPIT</sequence>